<accession>A0A1E3LYN9</accession>
<organism evidence="1 2">
    <name type="scientific">Sphingomonas turrisvirgatae</name>
    <dbReference type="NCBI Taxonomy" id="1888892"/>
    <lineage>
        <taxon>Bacteria</taxon>
        <taxon>Pseudomonadati</taxon>
        <taxon>Pseudomonadota</taxon>
        <taxon>Alphaproteobacteria</taxon>
        <taxon>Sphingomonadales</taxon>
        <taxon>Sphingomonadaceae</taxon>
        <taxon>Sphingomonas</taxon>
    </lineage>
</organism>
<dbReference type="Proteomes" id="UP000094487">
    <property type="component" value="Unassembled WGS sequence"/>
</dbReference>
<sequence>MYLSQAIIRLLTDDNLPLVTEYSLYQRVRPILVQGSYAGEAIIRLPSYWKHTQLRAMIRTLEKKRILASDDDFKAGVWRVIQASNAPTAEEAIVMVDPFAYISHLSAMQRYGLTDRAPEALHMTTPARPLWTQLRDARMEDDYEEEFDMVNLPPLIRIGVKSQVRRRSVVMHESKHPADPTPIAGTIAKIAPIGRVFVDMLDQPALCGGIQHVLDCFERHSEDWLPDIVAAVDAVDSPIVKVRAGYILDEMLSLTDPRIARWTACAQRGGSRKLDPQAAYGNTYSEKWMIALNV</sequence>
<proteinExistence type="predicted"/>
<dbReference type="EMBL" id="MDDS01000012">
    <property type="protein sequence ID" value="ODP38829.1"/>
    <property type="molecule type" value="Genomic_DNA"/>
</dbReference>
<reference evidence="1 2" key="1">
    <citation type="submission" date="2016-08" db="EMBL/GenBank/DDBJ databases">
        <title>Draft genome of the agarase producing Sphingomonas sp. MCT13.</title>
        <authorList>
            <person name="D'Andrea M.M."/>
            <person name="Rossolini G.M."/>
            <person name="Thaller M.C."/>
        </authorList>
    </citation>
    <scope>NUCLEOTIDE SEQUENCE [LARGE SCALE GENOMIC DNA]</scope>
    <source>
        <strain evidence="1 2">MCT13</strain>
    </source>
</reference>
<evidence type="ECO:0000313" key="1">
    <source>
        <dbReference type="EMBL" id="ODP38829.1"/>
    </source>
</evidence>
<evidence type="ECO:0008006" key="3">
    <source>
        <dbReference type="Google" id="ProtNLM"/>
    </source>
</evidence>
<gene>
    <name evidence="1" type="ORF">BFL28_13420</name>
</gene>
<name>A0A1E3LYN9_9SPHN</name>
<protein>
    <recommendedName>
        <fullName evidence="3">AbiEi antitoxin C-terminal domain-containing protein</fullName>
    </recommendedName>
</protein>
<dbReference type="AlphaFoldDB" id="A0A1E3LYN9"/>
<keyword evidence="2" id="KW-1185">Reference proteome</keyword>
<comment type="caution">
    <text evidence="1">The sequence shown here is derived from an EMBL/GenBank/DDBJ whole genome shotgun (WGS) entry which is preliminary data.</text>
</comment>
<evidence type="ECO:0000313" key="2">
    <source>
        <dbReference type="Proteomes" id="UP000094487"/>
    </source>
</evidence>